<protein>
    <recommendedName>
        <fullName evidence="1">DUF4485 domain-containing protein</fullName>
    </recommendedName>
</protein>
<dbReference type="Pfam" id="PF14846">
    <property type="entry name" value="DUF4485"/>
    <property type="match status" value="1"/>
</dbReference>
<dbReference type="OMA" id="CYDRETA"/>
<dbReference type="EnsemblMetazoa" id="XM_019902321.1">
    <property type="protein sequence ID" value="XP_019757880.1"/>
    <property type="gene ID" value="LOC109536211"/>
</dbReference>
<dbReference type="EMBL" id="KB740917">
    <property type="protein sequence ID" value="ENN78320.1"/>
    <property type="molecule type" value="Genomic_DNA"/>
</dbReference>
<accession>N6U9F3</accession>
<keyword evidence="4" id="KW-1185">Reference proteome</keyword>
<reference evidence="3" key="2">
    <citation type="submission" date="2024-08" db="UniProtKB">
        <authorList>
            <consortium name="EnsemblMetazoa"/>
        </authorList>
    </citation>
    <scope>IDENTIFICATION</scope>
</reference>
<evidence type="ECO:0000313" key="3">
    <source>
        <dbReference type="EnsemblMetazoa" id="XP_019757880.1"/>
    </source>
</evidence>
<feature type="non-terminal residue" evidence="2">
    <location>
        <position position="1"/>
    </location>
</feature>
<gene>
    <name evidence="3" type="primary">109536211</name>
    <name evidence="2" type="ORF">YQE_05211</name>
</gene>
<feature type="domain" description="DUF4485" evidence="1">
    <location>
        <begin position="6"/>
        <end position="81"/>
    </location>
</feature>
<organism evidence="2">
    <name type="scientific">Dendroctonus ponderosae</name>
    <name type="common">Mountain pine beetle</name>
    <dbReference type="NCBI Taxonomy" id="77166"/>
    <lineage>
        <taxon>Eukaryota</taxon>
        <taxon>Metazoa</taxon>
        <taxon>Ecdysozoa</taxon>
        <taxon>Arthropoda</taxon>
        <taxon>Hexapoda</taxon>
        <taxon>Insecta</taxon>
        <taxon>Pterygota</taxon>
        <taxon>Neoptera</taxon>
        <taxon>Endopterygota</taxon>
        <taxon>Coleoptera</taxon>
        <taxon>Polyphaga</taxon>
        <taxon>Cucujiformia</taxon>
        <taxon>Curculionidae</taxon>
        <taxon>Scolytinae</taxon>
        <taxon>Dendroctonus</taxon>
    </lineage>
</organism>
<evidence type="ECO:0000313" key="4">
    <source>
        <dbReference type="Proteomes" id="UP000019118"/>
    </source>
</evidence>
<sequence>MAASDANFFYNSMLAKALVQLNPAQEKPPLRAWFDKLLTLSRTSKEVEMRDEFMWFMLMMLQCQKIHKPFNKPPPEQLEPLMDLVDPKVYEDILVANGDNMTWLDKVTLEPSLADEGPESFKAPSKFYDRQPFPHEGVVCYIAAFGDQSFP</sequence>
<dbReference type="OrthoDB" id="6629291at2759"/>
<dbReference type="HOGENOM" id="CLU_1621079_0_0_1"/>
<evidence type="ECO:0000313" key="2">
    <source>
        <dbReference type="EMBL" id="ENN78320.1"/>
    </source>
</evidence>
<proteinExistence type="predicted"/>
<name>N6U9F3_DENPD</name>
<dbReference type="Proteomes" id="UP000019118">
    <property type="component" value="Unassembled WGS sequence"/>
</dbReference>
<reference evidence="2 4" key="1">
    <citation type="journal article" date="2013" name="Genome Biol.">
        <title>Draft genome of the mountain pine beetle, Dendroctonus ponderosae Hopkins, a major forest pest.</title>
        <authorList>
            <person name="Keeling C.I."/>
            <person name="Yuen M.M."/>
            <person name="Liao N.Y."/>
            <person name="Docking T.R."/>
            <person name="Chan S.K."/>
            <person name="Taylor G.A."/>
            <person name="Palmquist D.L."/>
            <person name="Jackman S.D."/>
            <person name="Nguyen A."/>
            <person name="Li M."/>
            <person name="Henderson H."/>
            <person name="Janes J.K."/>
            <person name="Zhao Y."/>
            <person name="Pandoh P."/>
            <person name="Moore R."/>
            <person name="Sperling F.A."/>
            <person name="Huber D.P."/>
            <person name="Birol I."/>
            <person name="Jones S.J."/>
            <person name="Bohlmann J."/>
        </authorList>
    </citation>
    <scope>NUCLEOTIDE SEQUENCE</scope>
</reference>
<dbReference type="AlphaFoldDB" id="N6U9F3"/>
<dbReference type="InterPro" id="IPR027831">
    <property type="entry name" value="DUF4485"/>
</dbReference>
<evidence type="ECO:0000259" key="1">
    <source>
        <dbReference type="Pfam" id="PF14846"/>
    </source>
</evidence>